<dbReference type="GO" id="GO:0009055">
    <property type="term" value="F:electron transfer activity"/>
    <property type="evidence" value="ECO:0007669"/>
    <property type="project" value="UniProtKB-UniRule"/>
</dbReference>
<keyword evidence="2 8" id="KW-0813">Transport</keyword>
<evidence type="ECO:0000256" key="1">
    <source>
        <dbReference type="ARBA" id="ARBA00001966"/>
    </source>
</evidence>
<dbReference type="Proteomes" id="UP000176504">
    <property type="component" value="Unassembled WGS sequence"/>
</dbReference>
<keyword evidence="5 8" id="KW-0249">Electron transport</keyword>
<accession>A0A1F4VCX9</accession>
<reference evidence="9 10" key="1">
    <citation type="journal article" date="2016" name="Nat. Commun.">
        <title>Thousands of microbial genomes shed light on interconnected biogeochemical processes in an aquifer system.</title>
        <authorList>
            <person name="Anantharaman K."/>
            <person name="Brown C.T."/>
            <person name="Hug L.A."/>
            <person name="Sharon I."/>
            <person name="Castelle C.J."/>
            <person name="Probst A.J."/>
            <person name="Thomas B.C."/>
            <person name="Singh A."/>
            <person name="Wilkins M.J."/>
            <person name="Karaoz U."/>
            <person name="Brodie E.L."/>
            <person name="Williams K.H."/>
            <person name="Hubbard S.S."/>
            <person name="Banfield J.F."/>
        </authorList>
    </citation>
    <scope>NUCLEOTIDE SEQUENCE [LARGE SCALE GENOMIC DNA]</scope>
</reference>
<dbReference type="GO" id="GO:0005506">
    <property type="term" value="F:iron ion binding"/>
    <property type="evidence" value="ECO:0007669"/>
    <property type="project" value="UniProtKB-UniRule"/>
</dbReference>
<proteinExistence type="predicted"/>
<dbReference type="EMBL" id="MEVI01000003">
    <property type="protein sequence ID" value="OGC54979.1"/>
    <property type="molecule type" value="Genomic_DNA"/>
</dbReference>
<protein>
    <recommendedName>
        <fullName evidence="8">Ferredoxin</fullName>
    </recommendedName>
</protein>
<evidence type="ECO:0000256" key="2">
    <source>
        <dbReference type="ARBA" id="ARBA00022448"/>
    </source>
</evidence>
<keyword evidence="4 8" id="KW-0479">Metal-binding</keyword>
<evidence type="ECO:0000256" key="4">
    <source>
        <dbReference type="ARBA" id="ARBA00022723"/>
    </source>
</evidence>
<name>A0A1F4VCX9_UNCKA</name>
<dbReference type="PRINTS" id="PR00352">
    <property type="entry name" value="3FE4SFRDOXIN"/>
</dbReference>
<organism evidence="9 10">
    <name type="scientific">candidate division WWE3 bacterium RIFCSPLOWO2_01_FULL_41_18</name>
    <dbReference type="NCBI Taxonomy" id="1802625"/>
    <lineage>
        <taxon>Bacteria</taxon>
        <taxon>Katanobacteria</taxon>
    </lineage>
</organism>
<dbReference type="InterPro" id="IPR001080">
    <property type="entry name" value="3Fe4S_ferredoxin"/>
</dbReference>
<evidence type="ECO:0000256" key="7">
    <source>
        <dbReference type="ARBA" id="ARBA00023014"/>
    </source>
</evidence>
<evidence type="ECO:0000256" key="3">
    <source>
        <dbReference type="ARBA" id="ARBA00022485"/>
    </source>
</evidence>
<comment type="function">
    <text evidence="8">Ferredoxins are iron-sulfur proteins that transfer electrons in a wide variety of metabolic reactions.</text>
</comment>
<evidence type="ECO:0000313" key="9">
    <source>
        <dbReference type="EMBL" id="OGC54979.1"/>
    </source>
</evidence>
<evidence type="ECO:0000256" key="5">
    <source>
        <dbReference type="ARBA" id="ARBA00022982"/>
    </source>
</evidence>
<dbReference type="Pfam" id="PF13459">
    <property type="entry name" value="Fer4_15"/>
    <property type="match status" value="1"/>
</dbReference>
<gene>
    <name evidence="9" type="ORF">A3A78_03290</name>
</gene>
<evidence type="ECO:0000313" key="10">
    <source>
        <dbReference type="Proteomes" id="UP000176504"/>
    </source>
</evidence>
<dbReference type="PANTHER" id="PTHR39163:SF1">
    <property type="entry name" value="FERREDOXIN"/>
    <property type="match status" value="1"/>
</dbReference>
<dbReference type="GO" id="GO:0051539">
    <property type="term" value="F:4 iron, 4 sulfur cluster binding"/>
    <property type="evidence" value="ECO:0007669"/>
    <property type="project" value="UniProtKB-KW"/>
</dbReference>
<dbReference type="SUPFAM" id="SSF54862">
    <property type="entry name" value="4Fe-4S ferredoxins"/>
    <property type="match status" value="1"/>
</dbReference>
<keyword evidence="7 8" id="KW-0411">Iron-sulfur</keyword>
<keyword evidence="3" id="KW-0004">4Fe-4S</keyword>
<dbReference type="Gene3D" id="3.30.70.20">
    <property type="match status" value="1"/>
</dbReference>
<comment type="caution">
    <text evidence="9">The sequence shown here is derived from an EMBL/GenBank/DDBJ whole genome shotgun (WGS) entry which is preliminary data.</text>
</comment>
<dbReference type="PANTHER" id="PTHR39163">
    <property type="entry name" value="FERREDOXIN"/>
    <property type="match status" value="1"/>
</dbReference>
<evidence type="ECO:0000256" key="6">
    <source>
        <dbReference type="ARBA" id="ARBA00023004"/>
    </source>
</evidence>
<sequence>MKVKITVIRDLCIGAGTCVVQAPNTFELDNENIAIVKDIPGDSVQAIIAAAKSCPTLAIILDDEETGKRIWPEEKEG</sequence>
<keyword evidence="6 8" id="KW-0408">Iron</keyword>
<dbReference type="AlphaFoldDB" id="A0A1F4VCX9"/>
<dbReference type="InterPro" id="IPR052395">
    <property type="entry name" value="ET_Ferredoxin"/>
</dbReference>
<comment type="cofactor">
    <cofactor evidence="1">
        <name>[4Fe-4S] cluster</name>
        <dbReference type="ChEBI" id="CHEBI:49883"/>
    </cofactor>
</comment>
<evidence type="ECO:0000256" key="8">
    <source>
        <dbReference type="RuleBase" id="RU368020"/>
    </source>
</evidence>